<comment type="caution">
    <text evidence="3">The sequence shown here is derived from an EMBL/GenBank/DDBJ whole genome shotgun (WGS) entry which is preliminary data.</text>
</comment>
<evidence type="ECO:0000313" key="3">
    <source>
        <dbReference type="EMBL" id="MBP2025996.1"/>
    </source>
</evidence>
<evidence type="ECO:0000256" key="2">
    <source>
        <dbReference type="HAMAP-Rule" id="MF_00973"/>
    </source>
</evidence>
<dbReference type="CDD" id="cd07187">
    <property type="entry name" value="YvcK_like"/>
    <property type="match status" value="1"/>
</dbReference>
<keyword evidence="4" id="KW-1185">Reference proteome</keyword>
<dbReference type="Pfam" id="PF01933">
    <property type="entry name" value="CofD"/>
    <property type="match status" value="1"/>
</dbReference>
<dbReference type="InterPro" id="IPR010119">
    <property type="entry name" value="Gluconeogen_factor"/>
</dbReference>
<comment type="function">
    <text evidence="2">Required for morphogenesis under gluconeogenic growth conditions.</text>
</comment>
<evidence type="ECO:0000313" key="4">
    <source>
        <dbReference type="Proteomes" id="UP001519306"/>
    </source>
</evidence>
<protein>
    <recommendedName>
        <fullName evidence="2">Putative gluconeogenesis factor</fullName>
    </recommendedName>
</protein>
<dbReference type="InterPro" id="IPR002882">
    <property type="entry name" value="CofD"/>
</dbReference>
<dbReference type="PANTHER" id="PTHR30135:SF3">
    <property type="entry name" value="GLUCONEOGENESIS FACTOR-RELATED"/>
    <property type="match status" value="1"/>
</dbReference>
<dbReference type="PANTHER" id="PTHR30135">
    <property type="entry name" value="UNCHARACTERIZED PROTEIN YVCK-RELATED"/>
    <property type="match status" value="1"/>
</dbReference>
<keyword evidence="1 2" id="KW-0963">Cytoplasm</keyword>
<dbReference type="InterPro" id="IPR038136">
    <property type="entry name" value="CofD-like_dom_sf"/>
</dbReference>
<dbReference type="SUPFAM" id="SSF142338">
    <property type="entry name" value="CofD-like"/>
    <property type="match status" value="1"/>
</dbReference>
<proteinExistence type="inferred from homology"/>
<reference evidence="3 4" key="1">
    <citation type="submission" date="2021-03" db="EMBL/GenBank/DDBJ databases">
        <title>Genomic Encyclopedia of Type Strains, Phase IV (KMG-IV): sequencing the most valuable type-strain genomes for metagenomic binning, comparative biology and taxonomic classification.</title>
        <authorList>
            <person name="Goeker M."/>
        </authorList>
    </citation>
    <scope>NUCLEOTIDE SEQUENCE [LARGE SCALE GENOMIC DNA]</scope>
    <source>
        <strain evidence="3 4">DSM 27563</strain>
    </source>
</reference>
<dbReference type="HAMAP" id="MF_00973">
    <property type="entry name" value="Gluconeogen_factor"/>
    <property type="match status" value="1"/>
</dbReference>
<dbReference type="RefSeq" id="WP_210061795.1">
    <property type="nucleotide sequence ID" value="NZ_JAGGLJ010000017.1"/>
</dbReference>
<dbReference type="Gene3D" id="3.40.50.10680">
    <property type="entry name" value="CofD-like domains"/>
    <property type="match status" value="1"/>
</dbReference>
<name>A0ABS4KFT0_9FIRM</name>
<dbReference type="Proteomes" id="UP001519306">
    <property type="component" value="Unassembled WGS sequence"/>
</dbReference>
<comment type="similarity">
    <text evidence="2">Belongs to the gluconeogenesis factor family.</text>
</comment>
<sequence length="320" mass="35174">MNEKIVVIGGGTGISAILRGVKKYSKNISAIVAMTDDGGGSGILRNDLGMLPPGDVRNCLVALANTEPAMEKLFQYRFDMGSLEGQNFGNIFIAALNNIYGSFDAALREIGNVLKITGRVIPVTLDNVHLVAKFANGDKCLGESIIPKMCYKLDTEILEVSLFPEVPNANKKALDAILEADKVLLGPGSLYTSIIPNLVVDGISKALYDTKAEKIYIANAMTQRGETNNYSIKDHILAIEKHSFKNIINTCLVNDHEISKDILDKYLDKDKSKRIELTKTDIDFLNKRNINLIVDDFIEEVDGFVRHSGEKVARQVINEA</sequence>
<accession>A0ABS4KFT0</accession>
<evidence type="ECO:0000256" key="1">
    <source>
        <dbReference type="ARBA" id="ARBA00022490"/>
    </source>
</evidence>
<organism evidence="3 4">
    <name type="scientific">Peptoniphilus stercorisuis</name>
    <dbReference type="NCBI Taxonomy" id="1436965"/>
    <lineage>
        <taxon>Bacteria</taxon>
        <taxon>Bacillati</taxon>
        <taxon>Bacillota</taxon>
        <taxon>Tissierellia</taxon>
        <taxon>Tissierellales</taxon>
        <taxon>Peptoniphilaceae</taxon>
        <taxon>Peptoniphilus</taxon>
    </lineage>
</organism>
<comment type="subcellular location">
    <subcellularLocation>
        <location evidence="2">Cytoplasm</location>
    </subcellularLocation>
</comment>
<dbReference type="NCBIfam" id="TIGR01826">
    <property type="entry name" value="CofD_related"/>
    <property type="match status" value="1"/>
</dbReference>
<gene>
    <name evidence="3" type="ORF">J2Z71_001548</name>
</gene>
<dbReference type="EMBL" id="JAGGLJ010000017">
    <property type="protein sequence ID" value="MBP2025996.1"/>
    <property type="molecule type" value="Genomic_DNA"/>
</dbReference>